<dbReference type="SUPFAM" id="SSF56112">
    <property type="entry name" value="Protein kinase-like (PK-like)"/>
    <property type="match status" value="2"/>
</dbReference>
<evidence type="ECO:0000256" key="4">
    <source>
        <dbReference type="ARBA" id="ARBA00022777"/>
    </source>
</evidence>
<dbReference type="InterPro" id="IPR008271">
    <property type="entry name" value="Ser/Thr_kinase_AS"/>
</dbReference>
<dbReference type="PROSITE" id="PS50011">
    <property type="entry name" value="PROTEIN_KINASE_DOM"/>
    <property type="match status" value="1"/>
</dbReference>
<accession>A0ABR2CSC2</accession>
<gene>
    <name evidence="10" type="ORF">V6N12_066406</name>
</gene>
<protein>
    <recommendedName>
        <fullName evidence="9">Protein kinase domain-containing protein</fullName>
    </recommendedName>
</protein>
<dbReference type="Pfam" id="PF07714">
    <property type="entry name" value="PK_Tyr_Ser-Thr"/>
    <property type="match status" value="1"/>
</dbReference>
<dbReference type="InterPro" id="IPR017441">
    <property type="entry name" value="Protein_kinase_ATP_BS"/>
</dbReference>
<evidence type="ECO:0000256" key="6">
    <source>
        <dbReference type="PROSITE-ProRule" id="PRU10141"/>
    </source>
</evidence>
<reference evidence="10 11" key="1">
    <citation type="journal article" date="2024" name="G3 (Bethesda)">
        <title>Genome assembly of Hibiscus sabdariffa L. provides insights into metabolisms of medicinal natural products.</title>
        <authorList>
            <person name="Kim T."/>
        </authorList>
    </citation>
    <scope>NUCLEOTIDE SEQUENCE [LARGE SCALE GENOMIC DNA]</scope>
    <source>
        <strain evidence="10">TK-2024</strain>
        <tissue evidence="10">Old leaves</tissue>
    </source>
</reference>
<dbReference type="PANTHER" id="PTHR47989">
    <property type="entry name" value="OS01G0750732 PROTEIN"/>
    <property type="match status" value="1"/>
</dbReference>
<dbReference type="Gene3D" id="3.30.200.20">
    <property type="entry name" value="Phosphorylase Kinase, domain 1"/>
    <property type="match status" value="1"/>
</dbReference>
<dbReference type="InterPro" id="IPR001245">
    <property type="entry name" value="Ser-Thr/Tyr_kinase_cat_dom"/>
</dbReference>
<evidence type="ECO:0000256" key="5">
    <source>
        <dbReference type="ARBA" id="ARBA00022840"/>
    </source>
</evidence>
<keyword evidence="4" id="KW-0418">Kinase</keyword>
<evidence type="ECO:0000313" key="11">
    <source>
        <dbReference type="Proteomes" id="UP001472677"/>
    </source>
</evidence>
<keyword evidence="7" id="KW-1133">Transmembrane helix</keyword>
<evidence type="ECO:0000256" key="7">
    <source>
        <dbReference type="SAM" id="Phobius"/>
    </source>
</evidence>
<dbReference type="Gene3D" id="1.10.510.10">
    <property type="entry name" value="Transferase(Phosphotransferase) domain 1"/>
    <property type="match status" value="2"/>
</dbReference>
<dbReference type="SMART" id="SM00220">
    <property type="entry name" value="S_TKc"/>
    <property type="match status" value="1"/>
</dbReference>
<evidence type="ECO:0000256" key="2">
    <source>
        <dbReference type="ARBA" id="ARBA00022679"/>
    </source>
</evidence>
<keyword evidence="5 6" id="KW-0067">ATP-binding</keyword>
<dbReference type="InterPro" id="IPR011009">
    <property type="entry name" value="Kinase-like_dom_sf"/>
</dbReference>
<evidence type="ECO:0000259" key="9">
    <source>
        <dbReference type="PROSITE" id="PS50011"/>
    </source>
</evidence>
<keyword evidence="3 6" id="KW-0547">Nucleotide-binding</keyword>
<proteinExistence type="predicted"/>
<dbReference type="PROSITE" id="PS00108">
    <property type="entry name" value="PROTEIN_KINASE_ST"/>
    <property type="match status" value="1"/>
</dbReference>
<dbReference type="CDD" id="cd14066">
    <property type="entry name" value="STKc_IRAK"/>
    <property type="match status" value="1"/>
</dbReference>
<evidence type="ECO:0000256" key="3">
    <source>
        <dbReference type="ARBA" id="ARBA00022741"/>
    </source>
</evidence>
<evidence type="ECO:0000313" key="10">
    <source>
        <dbReference type="EMBL" id="KAK8521823.1"/>
    </source>
</evidence>
<dbReference type="PANTHER" id="PTHR47989:SF62">
    <property type="entry name" value="OS05G0423500 PROTEIN"/>
    <property type="match status" value="1"/>
</dbReference>
<keyword evidence="7" id="KW-0472">Membrane</keyword>
<feature type="domain" description="Protein kinase" evidence="9">
    <location>
        <begin position="280"/>
        <end position="563"/>
    </location>
</feature>
<dbReference type="PROSITE" id="PS00107">
    <property type="entry name" value="PROTEIN_KINASE_ATP"/>
    <property type="match status" value="1"/>
</dbReference>
<keyword evidence="11" id="KW-1185">Reference proteome</keyword>
<feature type="chain" id="PRO_5046893858" description="Protein kinase domain-containing protein" evidence="8">
    <location>
        <begin position="21"/>
        <end position="756"/>
    </location>
</feature>
<feature type="binding site" evidence="6">
    <location>
        <position position="308"/>
    </location>
    <ligand>
        <name>ATP</name>
        <dbReference type="ChEBI" id="CHEBI:30616"/>
    </ligand>
</feature>
<dbReference type="InterPro" id="IPR000719">
    <property type="entry name" value="Prot_kinase_dom"/>
</dbReference>
<feature type="transmembrane region" description="Helical" evidence="7">
    <location>
        <begin position="211"/>
        <end position="232"/>
    </location>
</feature>
<feature type="signal peptide" evidence="8">
    <location>
        <begin position="1"/>
        <end position="20"/>
    </location>
</feature>
<sequence>MFFHCLLLFFILAFFPFCFAQNGSIPCPLNFTILRPALSNRPQLNPSDDCHFLVQGLRLLLSDYLKRTSSFVPPLNASDSCWQSYQSLLPNFDIRSSCGFQTSWISQGCLNLTTRADFEASVPISTLNDVASNCNQSLDGSACASCTRSLASLQVLHNANNSIANVSDCTAYPFIYAAAVANYLGPTDEVTATCLFSIDLSDNSNGGGKNWGVIIGVGVGLAVFIVLSWFLYRKHRDSRRDRIRNLEMGRLVDFGSGMISESSNLVKFTFDEIKKATRNFSIDNIIGRGGYGNVYKGYLSDGSEVALKRFKNCSAAGDANFKHEVEVIASVRHVNLVALRGYCTATTPSEGHQRIIVCDLMKNGSLYDHLFGPTKARLSWPIRQKIALGTARGLAYLHYGAKPMIIHRDIKASNILLDDMFEAKVADFGLAKFAPEGMTHLSTRVAGTMGYVAPEYALYGQLTDRSDVYSFGVVLLELLSGKKALTVNNENQPCVVADWAWSLVKNEKALDIIEDGMPELGPREVLEKYVLIALLCSHPELQCRPSMDQVVKMLETDVSVPSIPERPISLVADIDDIERSRSSGGYQMFSYGSNHNSGDKKEGTSSGDIKASNILLDDIFEAKVADFGLAKFTPEGMTHLSTRVAGTTGYVALYGQLTDRSDVYSFGVVLLELLSGKKALTVNDENQPSVAADWAWSFGEERESFRRRHAGVGATRSYGEIRFYSSSLFSSRVSMPAIYGSGSEYIGNRCFGSLDP</sequence>
<dbReference type="InterPro" id="IPR043891">
    <property type="entry name" value="SPARK"/>
</dbReference>
<comment type="caution">
    <text evidence="10">The sequence shown here is derived from an EMBL/GenBank/DDBJ whole genome shotgun (WGS) entry which is preliminary data.</text>
</comment>
<keyword evidence="8" id="KW-0732">Signal</keyword>
<organism evidence="10 11">
    <name type="scientific">Hibiscus sabdariffa</name>
    <name type="common">roselle</name>
    <dbReference type="NCBI Taxonomy" id="183260"/>
    <lineage>
        <taxon>Eukaryota</taxon>
        <taxon>Viridiplantae</taxon>
        <taxon>Streptophyta</taxon>
        <taxon>Embryophyta</taxon>
        <taxon>Tracheophyta</taxon>
        <taxon>Spermatophyta</taxon>
        <taxon>Magnoliopsida</taxon>
        <taxon>eudicotyledons</taxon>
        <taxon>Gunneridae</taxon>
        <taxon>Pentapetalae</taxon>
        <taxon>rosids</taxon>
        <taxon>malvids</taxon>
        <taxon>Malvales</taxon>
        <taxon>Malvaceae</taxon>
        <taxon>Malvoideae</taxon>
        <taxon>Hibiscus</taxon>
    </lineage>
</organism>
<evidence type="ECO:0000256" key="8">
    <source>
        <dbReference type="SAM" id="SignalP"/>
    </source>
</evidence>
<name>A0ABR2CSC2_9ROSI</name>
<dbReference type="Pfam" id="PF00069">
    <property type="entry name" value="Pkinase"/>
    <property type="match status" value="1"/>
</dbReference>
<keyword evidence="7" id="KW-0812">Transmembrane</keyword>
<evidence type="ECO:0000256" key="1">
    <source>
        <dbReference type="ARBA" id="ARBA00022527"/>
    </source>
</evidence>
<dbReference type="EMBL" id="JBBPBM010000046">
    <property type="protein sequence ID" value="KAK8521823.1"/>
    <property type="molecule type" value="Genomic_DNA"/>
</dbReference>
<dbReference type="Proteomes" id="UP001472677">
    <property type="component" value="Unassembled WGS sequence"/>
</dbReference>
<keyword evidence="2" id="KW-0808">Transferase</keyword>
<keyword evidence="1" id="KW-0723">Serine/threonine-protein kinase</keyword>
<dbReference type="Pfam" id="PF19160">
    <property type="entry name" value="SPARK"/>
    <property type="match status" value="1"/>
</dbReference>